<dbReference type="EMBL" id="JBEDUW010000006">
    <property type="protein sequence ID" value="KAK9923066.1"/>
    <property type="molecule type" value="Genomic_DNA"/>
</dbReference>
<name>A0AAW1WGK6_RUBAR</name>
<dbReference type="Proteomes" id="UP001457282">
    <property type="component" value="Unassembled WGS sequence"/>
</dbReference>
<evidence type="ECO:0000313" key="2">
    <source>
        <dbReference type="Proteomes" id="UP001457282"/>
    </source>
</evidence>
<keyword evidence="2" id="KW-1185">Reference proteome</keyword>
<accession>A0AAW1WGK6</accession>
<dbReference type="AlphaFoldDB" id="A0AAW1WGK6"/>
<protein>
    <submittedName>
        <fullName evidence="1">Uncharacterized protein</fullName>
    </submittedName>
</protein>
<gene>
    <name evidence="1" type="ORF">M0R45_031500</name>
</gene>
<organism evidence="1 2">
    <name type="scientific">Rubus argutus</name>
    <name type="common">Southern blackberry</name>
    <dbReference type="NCBI Taxonomy" id="59490"/>
    <lineage>
        <taxon>Eukaryota</taxon>
        <taxon>Viridiplantae</taxon>
        <taxon>Streptophyta</taxon>
        <taxon>Embryophyta</taxon>
        <taxon>Tracheophyta</taxon>
        <taxon>Spermatophyta</taxon>
        <taxon>Magnoliopsida</taxon>
        <taxon>eudicotyledons</taxon>
        <taxon>Gunneridae</taxon>
        <taxon>Pentapetalae</taxon>
        <taxon>rosids</taxon>
        <taxon>fabids</taxon>
        <taxon>Rosales</taxon>
        <taxon>Rosaceae</taxon>
        <taxon>Rosoideae</taxon>
        <taxon>Rosoideae incertae sedis</taxon>
        <taxon>Rubus</taxon>
    </lineage>
</organism>
<comment type="caution">
    <text evidence="1">The sequence shown here is derived from an EMBL/GenBank/DDBJ whole genome shotgun (WGS) entry which is preliminary data.</text>
</comment>
<reference evidence="1 2" key="1">
    <citation type="journal article" date="2023" name="G3 (Bethesda)">
        <title>A chromosome-length genome assembly and annotation of blackberry (Rubus argutus, cv. 'Hillquist').</title>
        <authorList>
            <person name="Bruna T."/>
            <person name="Aryal R."/>
            <person name="Dudchenko O."/>
            <person name="Sargent D.J."/>
            <person name="Mead D."/>
            <person name="Buti M."/>
            <person name="Cavallini A."/>
            <person name="Hytonen T."/>
            <person name="Andres J."/>
            <person name="Pham M."/>
            <person name="Weisz D."/>
            <person name="Mascagni F."/>
            <person name="Usai G."/>
            <person name="Natali L."/>
            <person name="Bassil N."/>
            <person name="Fernandez G.E."/>
            <person name="Lomsadze A."/>
            <person name="Armour M."/>
            <person name="Olukolu B."/>
            <person name="Poorten T."/>
            <person name="Britton C."/>
            <person name="Davik J."/>
            <person name="Ashrafi H."/>
            <person name="Aiden E.L."/>
            <person name="Borodovsky M."/>
            <person name="Worthington M."/>
        </authorList>
    </citation>
    <scope>NUCLEOTIDE SEQUENCE [LARGE SCALE GENOMIC DNA]</scope>
    <source>
        <strain evidence="1">PI 553951</strain>
    </source>
</reference>
<sequence length="92" mass="10395">MHTYLGEFVRLKVNVLSPGFEWLCKGGGGAWATGRISLSPSNLLFDPSPLPSTTMLILRKTILNYHGNLAMITKRRRKRYYLISHPTTSSMQ</sequence>
<evidence type="ECO:0000313" key="1">
    <source>
        <dbReference type="EMBL" id="KAK9923066.1"/>
    </source>
</evidence>
<proteinExistence type="predicted"/>